<gene>
    <name evidence="1" type="ORF">BOKJ2_LOCUS8437</name>
</gene>
<protein>
    <recommendedName>
        <fullName evidence="3">Intraflagellar transport protein 22 homolog</fullName>
    </recommendedName>
</protein>
<proteinExistence type="predicted"/>
<sequence>MSNKRMKVVLVGPMKSGKTVISTFLSDTTENLRMEYKPTSGVRIIEFESIELSLEDQRIEPDVELWDCSGDRRYEKCWPAMRQYADAVIILCNPVDTRGEELLLWHNEFVQKVGLRPQQAVVFLHHPSENTNDSAIADFKLPQDMMGIRCVPVNVDREGEQLRKDFTNFLYTVSNDYM</sequence>
<evidence type="ECO:0000313" key="2">
    <source>
        <dbReference type="Proteomes" id="UP000614601"/>
    </source>
</evidence>
<dbReference type="Proteomes" id="UP000783686">
    <property type="component" value="Unassembled WGS sequence"/>
</dbReference>
<dbReference type="OrthoDB" id="275177at2759"/>
<organism evidence="1 2">
    <name type="scientific">Bursaphelenchus okinawaensis</name>
    <dbReference type="NCBI Taxonomy" id="465554"/>
    <lineage>
        <taxon>Eukaryota</taxon>
        <taxon>Metazoa</taxon>
        <taxon>Ecdysozoa</taxon>
        <taxon>Nematoda</taxon>
        <taxon>Chromadorea</taxon>
        <taxon>Rhabditida</taxon>
        <taxon>Tylenchina</taxon>
        <taxon>Tylenchomorpha</taxon>
        <taxon>Aphelenchoidea</taxon>
        <taxon>Aphelenchoididae</taxon>
        <taxon>Bursaphelenchus</taxon>
    </lineage>
</organism>
<evidence type="ECO:0008006" key="3">
    <source>
        <dbReference type="Google" id="ProtNLM"/>
    </source>
</evidence>
<name>A0A811KUH3_9BILA</name>
<dbReference type="EMBL" id="CAJFDH010000004">
    <property type="protein sequence ID" value="CAD5219424.1"/>
    <property type="molecule type" value="Genomic_DNA"/>
</dbReference>
<comment type="caution">
    <text evidence="1">The sequence shown here is derived from an EMBL/GenBank/DDBJ whole genome shotgun (WGS) entry which is preliminary data.</text>
</comment>
<dbReference type="Proteomes" id="UP000614601">
    <property type="component" value="Unassembled WGS sequence"/>
</dbReference>
<dbReference type="InterPro" id="IPR027417">
    <property type="entry name" value="P-loop_NTPase"/>
</dbReference>
<keyword evidence="2" id="KW-1185">Reference proteome</keyword>
<dbReference type="AlphaFoldDB" id="A0A811KUH3"/>
<reference evidence="1" key="1">
    <citation type="submission" date="2020-09" db="EMBL/GenBank/DDBJ databases">
        <authorList>
            <person name="Kikuchi T."/>
        </authorList>
    </citation>
    <scope>NUCLEOTIDE SEQUENCE</scope>
    <source>
        <strain evidence="1">SH1</strain>
    </source>
</reference>
<dbReference type="Gene3D" id="3.40.50.300">
    <property type="entry name" value="P-loop containing nucleotide triphosphate hydrolases"/>
    <property type="match status" value="1"/>
</dbReference>
<evidence type="ECO:0000313" key="1">
    <source>
        <dbReference type="EMBL" id="CAD5219424.1"/>
    </source>
</evidence>
<dbReference type="Pfam" id="PF08477">
    <property type="entry name" value="Roc"/>
    <property type="match status" value="1"/>
</dbReference>
<dbReference type="EMBL" id="CAJFCW020000004">
    <property type="protein sequence ID" value="CAG9112512.1"/>
    <property type="molecule type" value="Genomic_DNA"/>
</dbReference>
<dbReference type="SUPFAM" id="SSF52540">
    <property type="entry name" value="P-loop containing nucleoside triphosphate hydrolases"/>
    <property type="match status" value="1"/>
</dbReference>
<accession>A0A811KUH3</accession>